<evidence type="ECO:0000313" key="2">
    <source>
        <dbReference type="EMBL" id="TQN08204.1"/>
    </source>
</evidence>
<sequence>MDGGRQGNKRRVGAARRRSRGHGPARLDGTRPRATVADKVMKSGKTAGHGNGLPTRRPHGKRKRAGPKLEAGPEASAERSEGTMEARQGRDAAGGSMRYAHESATGHLPGGRRRPAFNAKETARSGRAHARHCGCDAAAVWPIRRSRVGGLRGAPSLRGGDSPQGFPLECKRSAQRRRREGIGSGRSKKKGAPLPKERRTEGSAARSARRRRRHRLQLFDHARLNEYASLLVFDQHVEYLREHRAP</sequence>
<feature type="compositionally biased region" description="Basic residues" evidence="1">
    <location>
        <begin position="56"/>
        <end position="66"/>
    </location>
</feature>
<feature type="region of interest" description="Disordered" evidence="1">
    <location>
        <begin position="1"/>
        <end position="132"/>
    </location>
</feature>
<feature type="compositionally biased region" description="Basic residues" evidence="1">
    <location>
        <begin position="7"/>
        <end position="23"/>
    </location>
</feature>
<reference evidence="2 3" key="1">
    <citation type="submission" date="2019-06" db="EMBL/GenBank/DDBJ databases">
        <title>Genomic Encyclopedia of Archaeal and Bacterial Type Strains, Phase II (KMG-II): from individual species to whole genera.</title>
        <authorList>
            <person name="Goeker M."/>
        </authorList>
    </citation>
    <scope>NUCLEOTIDE SEQUENCE [LARGE SCALE GENOMIC DNA]</scope>
    <source>
        <strain evidence="2 3">DSM 7270</strain>
    </source>
</reference>
<feature type="compositionally biased region" description="Basic and acidic residues" evidence="1">
    <location>
        <begin position="76"/>
        <end position="90"/>
    </location>
</feature>
<evidence type="ECO:0000313" key="3">
    <source>
        <dbReference type="Proteomes" id="UP000316993"/>
    </source>
</evidence>
<name>A0A543LM04_9BURK</name>
<organism evidence="2 3">
    <name type="scientific">Acidovorax temperans</name>
    <dbReference type="NCBI Taxonomy" id="80878"/>
    <lineage>
        <taxon>Bacteria</taxon>
        <taxon>Pseudomonadati</taxon>
        <taxon>Pseudomonadota</taxon>
        <taxon>Betaproteobacteria</taxon>
        <taxon>Burkholderiales</taxon>
        <taxon>Comamonadaceae</taxon>
        <taxon>Acidovorax</taxon>
    </lineage>
</organism>
<dbReference type="EMBL" id="VFPV01000001">
    <property type="protein sequence ID" value="TQN08204.1"/>
    <property type="molecule type" value="Genomic_DNA"/>
</dbReference>
<dbReference type="Proteomes" id="UP000316993">
    <property type="component" value="Unassembled WGS sequence"/>
</dbReference>
<proteinExistence type="predicted"/>
<feature type="region of interest" description="Disordered" evidence="1">
    <location>
        <begin position="147"/>
        <end position="212"/>
    </location>
</feature>
<gene>
    <name evidence="2" type="ORF">BDD18_1363</name>
</gene>
<accession>A0A543LM04</accession>
<comment type="caution">
    <text evidence="2">The sequence shown here is derived from an EMBL/GenBank/DDBJ whole genome shotgun (WGS) entry which is preliminary data.</text>
</comment>
<dbReference type="AlphaFoldDB" id="A0A543LM04"/>
<protein>
    <submittedName>
        <fullName evidence="2">Uncharacterized protein</fullName>
    </submittedName>
</protein>
<evidence type="ECO:0000256" key="1">
    <source>
        <dbReference type="SAM" id="MobiDB-lite"/>
    </source>
</evidence>